<proteinExistence type="predicted"/>
<sequence>MDISDTDRINAELIDESVPIEERWQTFKQVFKKKYPDPAEDAERRSVFNHNVEQINKHNRAFENGEVSFSQGVNQFADLRATEFKAYVRKHGGKNDRQVDEPSS</sequence>
<dbReference type="InterPro" id="IPR038765">
    <property type="entry name" value="Papain-like_cys_pep_sf"/>
</dbReference>
<accession>A0A0H5R4E7</accession>
<dbReference type="AlphaFoldDB" id="A0A0H5R4E7"/>
<name>A0A0H5R4E7_9EUKA</name>
<evidence type="ECO:0000313" key="2">
    <source>
        <dbReference type="EMBL" id="CRZ09013.1"/>
    </source>
</evidence>
<dbReference type="SMART" id="SM00848">
    <property type="entry name" value="Inhibitor_I29"/>
    <property type="match status" value="1"/>
</dbReference>
<dbReference type="EMBL" id="HACM01008571">
    <property type="protein sequence ID" value="CRZ09013.1"/>
    <property type="molecule type" value="Transcribed_RNA"/>
</dbReference>
<organism evidence="2">
    <name type="scientific">Spongospora subterranea</name>
    <dbReference type="NCBI Taxonomy" id="70186"/>
    <lineage>
        <taxon>Eukaryota</taxon>
        <taxon>Sar</taxon>
        <taxon>Rhizaria</taxon>
        <taxon>Endomyxa</taxon>
        <taxon>Phytomyxea</taxon>
        <taxon>Plasmodiophorida</taxon>
        <taxon>Plasmodiophoridae</taxon>
        <taxon>Spongospora</taxon>
    </lineage>
</organism>
<dbReference type="Gene3D" id="1.10.287.2250">
    <property type="match status" value="1"/>
</dbReference>
<reference evidence="2" key="1">
    <citation type="submission" date="2015-04" db="EMBL/GenBank/DDBJ databases">
        <title>The genome sequence of the plant pathogenic Rhizarian Plasmodiophora brassicae reveals insights in its biotrophic life cycle and the origin of chitin synthesis.</title>
        <authorList>
            <person name="Schwelm A."/>
            <person name="Fogelqvist J."/>
            <person name="Knaust A."/>
            <person name="Julke S."/>
            <person name="Lilja T."/>
            <person name="Dhandapani V."/>
            <person name="Bonilla-Rosso G."/>
            <person name="Karlsson M."/>
            <person name="Shevchenko A."/>
            <person name="Choi S.R."/>
            <person name="Kim H.G."/>
            <person name="Park J.Y."/>
            <person name="Lim Y.P."/>
            <person name="Ludwig-Muller J."/>
            <person name="Dixelius C."/>
        </authorList>
    </citation>
    <scope>NUCLEOTIDE SEQUENCE</scope>
    <source>
        <tissue evidence="2">Potato root galls</tissue>
    </source>
</reference>
<feature type="domain" description="Cathepsin propeptide inhibitor" evidence="1">
    <location>
        <begin position="24"/>
        <end position="84"/>
    </location>
</feature>
<dbReference type="SUPFAM" id="SSF54001">
    <property type="entry name" value="Cysteine proteinases"/>
    <property type="match status" value="1"/>
</dbReference>
<dbReference type="InterPro" id="IPR013201">
    <property type="entry name" value="Prot_inhib_I29"/>
</dbReference>
<evidence type="ECO:0000259" key="1">
    <source>
        <dbReference type="SMART" id="SM00848"/>
    </source>
</evidence>
<protein>
    <recommendedName>
        <fullName evidence="1">Cathepsin propeptide inhibitor domain-containing protein</fullName>
    </recommendedName>
</protein>
<dbReference type="Pfam" id="PF08246">
    <property type="entry name" value="Inhibitor_I29"/>
    <property type="match status" value="1"/>
</dbReference>